<dbReference type="InterPro" id="IPR000055">
    <property type="entry name" value="Restrct_endonuc_typeI_TRD"/>
</dbReference>
<name>A0A5P1X4B0_9LACO</name>
<keyword evidence="2" id="KW-0680">Restriction system</keyword>
<dbReference type="GO" id="GO:0009307">
    <property type="term" value="P:DNA restriction-modification system"/>
    <property type="evidence" value="ECO:0007669"/>
    <property type="project" value="UniProtKB-KW"/>
</dbReference>
<organism evidence="5 6">
    <name type="scientific">Paucilactobacillus nenjiangensis</name>
    <dbReference type="NCBI Taxonomy" id="1296540"/>
    <lineage>
        <taxon>Bacteria</taxon>
        <taxon>Bacillati</taxon>
        <taxon>Bacillota</taxon>
        <taxon>Bacilli</taxon>
        <taxon>Lactobacillales</taxon>
        <taxon>Lactobacillaceae</taxon>
        <taxon>Paucilactobacillus</taxon>
    </lineage>
</organism>
<comment type="similarity">
    <text evidence="1">Belongs to the type-I restriction system S methylase family.</text>
</comment>
<evidence type="ECO:0000256" key="1">
    <source>
        <dbReference type="ARBA" id="ARBA00010923"/>
    </source>
</evidence>
<dbReference type="AlphaFoldDB" id="A0A5P1X4B0"/>
<sequence length="213" mass="25010">MLSLWKLLQFLVTYAVPKLQCKLHIIFHRNLTQIYGHTWEQRKLGNEITNFTHRTTVQNQYPVLTSSQKDGIVFQEDYFSNRQITTDNNIGYYILPKGYFTYRSRTDNGIFRFNRNDIVNNGIISYFYPVFKITSGDSDFFKILLNSTIDHEVDLAAEGTGQRVLSLKKFQKINVKIPNISEQEKIGKLFSRMECTIASNQRHQKKPQRFNPL</sequence>
<feature type="domain" description="Type I restriction modification DNA specificity" evidence="4">
    <location>
        <begin position="55"/>
        <end position="202"/>
    </location>
</feature>
<dbReference type="PANTHER" id="PTHR30408">
    <property type="entry name" value="TYPE-1 RESTRICTION ENZYME ECOKI SPECIFICITY PROTEIN"/>
    <property type="match status" value="1"/>
</dbReference>
<evidence type="ECO:0000313" key="5">
    <source>
        <dbReference type="EMBL" id="QER67499.1"/>
    </source>
</evidence>
<keyword evidence="5" id="KW-0540">Nuclease</keyword>
<dbReference type="Pfam" id="PF01420">
    <property type="entry name" value="Methylase_S"/>
    <property type="match status" value="1"/>
</dbReference>
<proteinExistence type="inferred from homology"/>
<dbReference type="GO" id="GO:0003677">
    <property type="term" value="F:DNA binding"/>
    <property type="evidence" value="ECO:0007669"/>
    <property type="project" value="UniProtKB-KW"/>
</dbReference>
<dbReference type="Proteomes" id="UP000325295">
    <property type="component" value="Chromosome"/>
</dbReference>
<dbReference type="OrthoDB" id="9795776at2"/>
<reference evidence="5 6" key="1">
    <citation type="submission" date="2019-09" db="EMBL/GenBank/DDBJ databases">
        <title>Complete Genome Sequence of Lactobacillus nenjiangensis SH-Y15, isolated from sauerkraut.</title>
        <authorList>
            <person name="Yang H."/>
        </authorList>
    </citation>
    <scope>NUCLEOTIDE SEQUENCE [LARGE SCALE GENOMIC DNA]</scope>
    <source>
        <strain evidence="5 6">SH-Y15</strain>
    </source>
</reference>
<dbReference type="InterPro" id="IPR044946">
    <property type="entry name" value="Restrct_endonuc_typeI_TRD_sf"/>
</dbReference>
<dbReference type="SUPFAM" id="SSF116734">
    <property type="entry name" value="DNA methylase specificity domain"/>
    <property type="match status" value="1"/>
</dbReference>
<keyword evidence="3" id="KW-0238">DNA-binding</keyword>
<evidence type="ECO:0000256" key="2">
    <source>
        <dbReference type="ARBA" id="ARBA00022747"/>
    </source>
</evidence>
<keyword evidence="6" id="KW-1185">Reference proteome</keyword>
<keyword evidence="5" id="KW-0378">Hydrolase</keyword>
<evidence type="ECO:0000313" key="6">
    <source>
        <dbReference type="Proteomes" id="UP000325295"/>
    </source>
</evidence>
<dbReference type="InterPro" id="IPR052021">
    <property type="entry name" value="Type-I_RS_S_subunit"/>
</dbReference>
<dbReference type="KEGG" id="lnn:F0161_06270"/>
<evidence type="ECO:0000259" key="4">
    <source>
        <dbReference type="Pfam" id="PF01420"/>
    </source>
</evidence>
<keyword evidence="5" id="KW-0255">Endonuclease</keyword>
<accession>A0A5P1X4B0</accession>
<dbReference type="Gene3D" id="3.90.220.20">
    <property type="entry name" value="DNA methylase specificity domains"/>
    <property type="match status" value="1"/>
</dbReference>
<dbReference type="PANTHER" id="PTHR30408:SF12">
    <property type="entry name" value="TYPE I RESTRICTION ENZYME MJAVIII SPECIFICITY SUBUNIT"/>
    <property type="match status" value="1"/>
</dbReference>
<dbReference type="GO" id="GO:0004519">
    <property type="term" value="F:endonuclease activity"/>
    <property type="evidence" value="ECO:0007669"/>
    <property type="project" value="UniProtKB-KW"/>
</dbReference>
<dbReference type="REBASE" id="334132">
    <property type="entry name" value="S2.LneY15I"/>
</dbReference>
<evidence type="ECO:0000256" key="3">
    <source>
        <dbReference type="ARBA" id="ARBA00023125"/>
    </source>
</evidence>
<gene>
    <name evidence="5" type="ORF">F0161_06270</name>
</gene>
<dbReference type="EMBL" id="CP043939">
    <property type="protein sequence ID" value="QER67499.1"/>
    <property type="molecule type" value="Genomic_DNA"/>
</dbReference>
<protein>
    <submittedName>
        <fullName evidence="5">Restriction endonuclease subunit S</fullName>
    </submittedName>
</protein>